<dbReference type="Pfam" id="PF25757">
    <property type="entry name" value="TPR_DNAAF5"/>
    <property type="match status" value="2"/>
</dbReference>
<evidence type="ECO:0000259" key="3">
    <source>
        <dbReference type="Pfam" id="PF24573"/>
    </source>
</evidence>
<dbReference type="InterPro" id="IPR011989">
    <property type="entry name" value="ARM-like"/>
</dbReference>
<evidence type="ECO:0000313" key="5">
    <source>
        <dbReference type="EMBL" id="KAG2440366.1"/>
    </source>
</evidence>
<accession>A0A835W8V4</accession>
<dbReference type="PROSITE" id="PS50077">
    <property type="entry name" value="HEAT_REPEAT"/>
    <property type="match status" value="1"/>
</dbReference>
<comment type="caution">
    <text evidence="5">The sequence shown here is derived from an EMBL/GenBank/DDBJ whole genome shotgun (WGS) entry which is preliminary data.</text>
</comment>
<dbReference type="InterPro" id="IPR016024">
    <property type="entry name" value="ARM-type_fold"/>
</dbReference>
<dbReference type="AlphaFoldDB" id="A0A835W8V4"/>
<dbReference type="Pfam" id="PF24573">
    <property type="entry name" value="HEAT_DAAF5"/>
    <property type="match status" value="1"/>
</dbReference>
<dbReference type="InterPro" id="IPR056497">
    <property type="entry name" value="HEAT_DAAF5"/>
</dbReference>
<dbReference type="Proteomes" id="UP000650467">
    <property type="component" value="Unassembled WGS sequence"/>
</dbReference>
<dbReference type="SUPFAM" id="SSF48371">
    <property type="entry name" value="ARM repeat"/>
    <property type="match status" value="1"/>
</dbReference>
<dbReference type="InterPro" id="IPR021133">
    <property type="entry name" value="HEAT_type_2"/>
</dbReference>
<evidence type="ECO:0000256" key="2">
    <source>
        <dbReference type="SAM" id="MobiDB-lite"/>
    </source>
</evidence>
<evidence type="ECO:0008006" key="7">
    <source>
        <dbReference type="Google" id="ProtNLM"/>
    </source>
</evidence>
<dbReference type="PANTHER" id="PTHR16216">
    <property type="entry name" value="DYNEIN ASSEMBLY FACTOR 5, AXONEMAL"/>
    <property type="match status" value="1"/>
</dbReference>
<feature type="compositionally biased region" description="Gly residues" evidence="2">
    <location>
        <begin position="9"/>
        <end position="27"/>
    </location>
</feature>
<protein>
    <recommendedName>
        <fullName evidence="7">TOG domain-containing protein</fullName>
    </recommendedName>
</protein>
<feature type="region of interest" description="Disordered" evidence="2">
    <location>
        <begin position="838"/>
        <end position="861"/>
    </location>
</feature>
<dbReference type="Gene3D" id="1.25.10.10">
    <property type="entry name" value="Leucine-rich Repeat Variant"/>
    <property type="match status" value="2"/>
</dbReference>
<feature type="domain" description="Dynein axonemal assembly factor 5 HEAT-repeat" evidence="3">
    <location>
        <begin position="511"/>
        <end position="712"/>
    </location>
</feature>
<keyword evidence="6" id="KW-1185">Reference proteome</keyword>
<evidence type="ECO:0000259" key="4">
    <source>
        <dbReference type="Pfam" id="PF25757"/>
    </source>
</evidence>
<dbReference type="InterPro" id="IPR057978">
    <property type="entry name" value="TPR_DAAF5"/>
</dbReference>
<dbReference type="PANTHER" id="PTHR16216:SF10">
    <property type="entry name" value="RNA POLYMERASE II ASSEMBLY FACTOR RTP1 C-TERMINAL DOMAIN-CONTAINING PROTEIN"/>
    <property type="match status" value="1"/>
</dbReference>
<reference evidence="5" key="1">
    <citation type="journal article" date="2020" name="bioRxiv">
        <title>Comparative genomics of Chlamydomonas.</title>
        <authorList>
            <person name="Craig R.J."/>
            <person name="Hasan A.R."/>
            <person name="Ness R.W."/>
            <person name="Keightley P.D."/>
        </authorList>
    </citation>
    <scope>NUCLEOTIDE SEQUENCE</scope>
    <source>
        <strain evidence="5">SAG 7.73</strain>
    </source>
</reference>
<organism evidence="5 6">
    <name type="scientific">Chlamydomonas incerta</name>
    <dbReference type="NCBI Taxonomy" id="51695"/>
    <lineage>
        <taxon>Eukaryota</taxon>
        <taxon>Viridiplantae</taxon>
        <taxon>Chlorophyta</taxon>
        <taxon>core chlorophytes</taxon>
        <taxon>Chlorophyceae</taxon>
        <taxon>CS clade</taxon>
        <taxon>Chlamydomonadales</taxon>
        <taxon>Chlamydomonadaceae</taxon>
        <taxon>Chlamydomonas</taxon>
    </lineage>
</organism>
<feature type="domain" description="Dynein axonemal assembly factor 5 TPR repeats" evidence="4">
    <location>
        <begin position="152"/>
        <end position="361"/>
    </location>
</feature>
<proteinExistence type="predicted"/>
<sequence length="1181" mass="117049">MSGASGSSGPAGGTGASGSGAGGGGGSKVDAIWAQLKGANPAPKAQAVNFNKLWHGFSSDVAGTGGAGSKRPAAGGLKQETYAAQLVQRASPAPGSGPAAPEAAAAGAAAAAEAASSSLSGAGAVGAAGAGAGGKPDADTALQLVARCVAGLKDGSAAARRKALQDVQAALLDNPALSESWLCERLEADGLGKALLRRFDDPADTAREAAVGALTALLRAAPGAVLSLLPYAFPVVSERVMRREEGSKNLTEPCEEVRLALAALLRALVSLAGKSFGGYAGEAVALVGSLCEDPFHGVQEEACAVVVALNEALGLRLQPVAKQLVAALLPLTTAKRHRVRLAALGALRPTMHQGAHEMILEMVAWRDPNVVPVRAFYGDDLKVNFCGKLAADPHPAVRREFLALLGDWMLSLRERLDHESRLLPYVLSALNDEAPEIQADAVALLDRLGAQYEADHEKDLKETLPYLPEEAHGVGWQAAGAAAYVYGELAAGQEGTVFGGRAVLVLPGPLRTRPRLGARRLAQSNLGRIVGALAEELTSWLHDSRARSAALLRTQLVLVEEAAEQHLHLVLPAICRAISDPEVRLAVRDCAAIIGAFTDFEVALQLLGPRIADDAASGAAAAGAGGGGGGDLGTRAAALEALACVVRGAGPRRAVDGHLGAVLALLAQESLLCSEDSRVRRSLQEVVEQLVATCGPACGRHAAQLLWVCLHLRAPGRAAHAQAAAAAAVGMAPVAAAVAMAPAAEAAASDAATTAAVEGLLLPRLAEVCGYGGGAGGADALVEAHRVELLALAQPGSSPNCLLSTGVLCRLMLPASALSTARLTPTDDLLTAVLQPAEPAAAAPPPASSSSSGSSGAAAIEVDGAGGGRGGAAGAADVDMQDGGAAAAAAAAAWSTASLAAVLAHVSVDTATWLPRQPRAAAVTFLCLEAALAAEVHAGGGGGGGGEADAPAEAAELPRQLAAVLGAALGAATELPPAALLPALRCAHVALARGLLLLPPPATAAGSGTVVVESLGELVARLGACMAVTSAAACRLQACAAMSMLLRCPPAAAALAAAAAEPGAPAAADGGAGAAATPLAAACAAIAARLYDAADEVRCAALRLVRVVVELALGAGTGGGAAAVAAELAAAAAGGGSATTAVGRLVSEALALRDVSLGSDFHGELAAFRGWLPQQAAATGR</sequence>
<dbReference type="InterPro" id="IPR052623">
    <property type="entry name" value="DAAF5"/>
</dbReference>
<name>A0A835W8V4_CHLIN</name>
<evidence type="ECO:0000256" key="1">
    <source>
        <dbReference type="PROSITE-ProRule" id="PRU00103"/>
    </source>
</evidence>
<gene>
    <name evidence="5" type="ORF">HXX76_004471</name>
</gene>
<evidence type="ECO:0000313" key="6">
    <source>
        <dbReference type="Proteomes" id="UP000650467"/>
    </source>
</evidence>
<dbReference type="EMBL" id="JAEHOC010000007">
    <property type="protein sequence ID" value="KAG2440366.1"/>
    <property type="molecule type" value="Genomic_DNA"/>
</dbReference>
<feature type="compositionally biased region" description="Low complexity" evidence="2">
    <location>
        <begin position="848"/>
        <end position="859"/>
    </location>
</feature>
<feature type="repeat" description="HEAT" evidence="1">
    <location>
        <begin position="422"/>
        <end position="460"/>
    </location>
</feature>
<dbReference type="OrthoDB" id="413572at2759"/>
<feature type="domain" description="Dynein axonemal assembly factor 5 TPR repeats" evidence="4">
    <location>
        <begin position="391"/>
        <end position="462"/>
    </location>
</feature>
<feature type="region of interest" description="Disordered" evidence="2">
    <location>
        <begin position="1"/>
        <end position="29"/>
    </location>
</feature>